<dbReference type="PROSITE" id="PS50931">
    <property type="entry name" value="HTH_LYSR"/>
    <property type="match status" value="1"/>
</dbReference>
<accession>A0A4R2B207</accession>
<dbReference type="Pfam" id="PF00126">
    <property type="entry name" value="HTH_1"/>
    <property type="match status" value="1"/>
</dbReference>
<dbReference type="RefSeq" id="WP_132080904.1">
    <property type="nucleotide sequence ID" value="NZ_SLVU01000028.1"/>
</dbReference>
<dbReference type="Gene3D" id="3.40.190.10">
    <property type="entry name" value="Periplasmic binding protein-like II"/>
    <property type="match status" value="2"/>
</dbReference>
<evidence type="ECO:0000256" key="1">
    <source>
        <dbReference type="ARBA" id="ARBA00009437"/>
    </source>
</evidence>
<keyword evidence="2" id="KW-0805">Transcription regulation</keyword>
<evidence type="ECO:0000313" key="6">
    <source>
        <dbReference type="EMBL" id="TCN20376.1"/>
    </source>
</evidence>
<name>A0A4R2B207_9HYPH</name>
<dbReference type="InterPro" id="IPR036390">
    <property type="entry name" value="WH_DNA-bd_sf"/>
</dbReference>
<keyword evidence="3" id="KW-0238">DNA-binding</keyword>
<feature type="domain" description="HTH lysR-type" evidence="5">
    <location>
        <begin position="9"/>
        <end position="66"/>
    </location>
</feature>
<dbReference type="GO" id="GO:0006351">
    <property type="term" value="P:DNA-templated transcription"/>
    <property type="evidence" value="ECO:0007669"/>
    <property type="project" value="TreeGrafter"/>
</dbReference>
<dbReference type="Gene3D" id="1.10.10.10">
    <property type="entry name" value="Winged helix-like DNA-binding domain superfamily/Winged helix DNA-binding domain"/>
    <property type="match status" value="1"/>
</dbReference>
<sequence>MVRRYYDLPSLTALAIFEASARHLSFKLAASELNVTPSAVSRQIKSLEEELGLTLFERGKVGISLTTPGQDLYAVLASGFSKVSQVVRTMRLGDRPKIVTLACAEGLGSMWLMPRMSDFWNRYPEISVDHLISNDTRDYKRAEVDLCLRYGLGSWHGESAELLFRDIMYPVCGPDYLQEHRYATARELPELSLLHYNSRDPEWPGWDEVLRRAGVPHETLRGRKFSKYLATIQAAVANQGIAIGLHEFIRPLIDEGKLSRMTELELLAPGAWFVTWSDNKALSPATEVLRSWLLETSAEQRSKVRSSGELA</sequence>
<keyword evidence="4" id="KW-0804">Transcription</keyword>
<comment type="caution">
    <text evidence="6">The sequence shown here is derived from an EMBL/GenBank/DDBJ whole genome shotgun (WGS) entry which is preliminary data.</text>
</comment>
<gene>
    <name evidence="6" type="ORF">EV184_12857</name>
</gene>
<evidence type="ECO:0000256" key="2">
    <source>
        <dbReference type="ARBA" id="ARBA00023015"/>
    </source>
</evidence>
<evidence type="ECO:0000259" key="5">
    <source>
        <dbReference type="PROSITE" id="PS50931"/>
    </source>
</evidence>
<dbReference type="InterPro" id="IPR005119">
    <property type="entry name" value="LysR_subst-bd"/>
</dbReference>
<proteinExistence type="inferred from homology"/>
<evidence type="ECO:0000256" key="3">
    <source>
        <dbReference type="ARBA" id="ARBA00023125"/>
    </source>
</evidence>
<dbReference type="Proteomes" id="UP000295043">
    <property type="component" value="Unassembled WGS sequence"/>
</dbReference>
<dbReference type="SUPFAM" id="SSF53850">
    <property type="entry name" value="Periplasmic binding protein-like II"/>
    <property type="match status" value="1"/>
</dbReference>
<dbReference type="PRINTS" id="PR00039">
    <property type="entry name" value="HTHLYSR"/>
</dbReference>
<comment type="similarity">
    <text evidence="1">Belongs to the LysR transcriptional regulatory family.</text>
</comment>
<protein>
    <submittedName>
        <fullName evidence="6">LysR family glycine cleavage system transcriptional activator</fullName>
    </submittedName>
</protein>
<dbReference type="PANTHER" id="PTHR30537:SF32">
    <property type="entry name" value="HTH-TYPE TRANSCRIPTIONAL REGULATOR DSDC"/>
    <property type="match status" value="1"/>
</dbReference>
<dbReference type="SUPFAM" id="SSF46785">
    <property type="entry name" value="Winged helix' DNA-binding domain"/>
    <property type="match status" value="1"/>
</dbReference>
<dbReference type="EMBL" id="SLVU01000028">
    <property type="protein sequence ID" value="TCN20376.1"/>
    <property type="molecule type" value="Genomic_DNA"/>
</dbReference>
<dbReference type="InterPro" id="IPR036388">
    <property type="entry name" value="WH-like_DNA-bd_sf"/>
</dbReference>
<organism evidence="6 7">
    <name type="scientific">Sinorhizobium americanum</name>
    <dbReference type="NCBI Taxonomy" id="194963"/>
    <lineage>
        <taxon>Bacteria</taxon>
        <taxon>Pseudomonadati</taxon>
        <taxon>Pseudomonadota</taxon>
        <taxon>Alphaproteobacteria</taxon>
        <taxon>Hyphomicrobiales</taxon>
        <taxon>Rhizobiaceae</taxon>
        <taxon>Sinorhizobium/Ensifer group</taxon>
        <taxon>Sinorhizobium</taxon>
    </lineage>
</organism>
<reference evidence="6 7" key="1">
    <citation type="submission" date="2019-03" db="EMBL/GenBank/DDBJ databases">
        <title>Genomic Encyclopedia of Type Strains, Phase IV (KMG-V): Genome sequencing to study the core and pangenomes of soil and plant-associated prokaryotes.</title>
        <authorList>
            <person name="Whitman W."/>
        </authorList>
    </citation>
    <scope>NUCLEOTIDE SEQUENCE [LARGE SCALE GENOMIC DNA]</scope>
    <source>
        <strain evidence="6 7">23C40</strain>
    </source>
</reference>
<dbReference type="GO" id="GO:0043565">
    <property type="term" value="F:sequence-specific DNA binding"/>
    <property type="evidence" value="ECO:0007669"/>
    <property type="project" value="TreeGrafter"/>
</dbReference>
<evidence type="ECO:0000256" key="4">
    <source>
        <dbReference type="ARBA" id="ARBA00023163"/>
    </source>
</evidence>
<evidence type="ECO:0000313" key="7">
    <source>
        <dbReference type="Proteomes" id="UP000295043"/>
    </source>
</evidence>
<dbReference type="CDD" id="cd08432">
    <property type="entry name" value="PBP2_GcdR_TrpI_HvrB_AmpR_like"/>
    <property type="match status" value="1"/>
</dbReference>
<dbReference type="Pfam" id="PF03466">
    <property type="entry name" value="LysR_substrate"/>
    <property type="match status" value="1"/>
</dbReference>
<dbReference type="AlphaFoldDB" id="A0A4R2B207"/>
<dbReference type="InterPro" id="IPR058163">
    <property type="entry name" value="LysR-type_TF_proteobact-type"/>
</dbReference>
<dbReference type="GO" id="GO:0003700">
    <property type="term" value="F:DNA-binding transcription factor activity"/>
    <property type="evidence" value="ECO:0007669"/>
    <property type="project" value="InterPro"/>
</dbReference>
<dbReference type="InterPro" id="IPR000847">
    <property type="entry name" value="LysR_HTH_N"/>
</dbReference>
<dbReference type="PANTHER" id="PTHR30537">
    <property type="entry name" value="HTH-TYPE TRANSCRIPTIONAL REGULATOR"/>
    <property type="match status" value="1"/>
</dbReference>